<organism evidence="1 2">
    <name type="scientific">Candidatus Lokiarchaeum ossiferum</name>
    <dbReference type="NCBI Taxonomy" id="2951803"/>
    <lineage>
        <taxon>Archaea</taxon>
        <taxon>Promethearchaeati</taxon>
        <taxon>Promethearchaeota</taxon>
        <taxon>Promethearchaeia</taxon>
        <taxon>Promethearchaeales</taxon>
        <taxon>Promethearchaeaceae</taxon>
        <taxon>Candidatus Lokiarchaeum</taxon>
    </lineage>
</organism>
<evidence type="ECO:0000313" key="1">
    <source>
        <dbReference type="EMBL" id="UYP45033.1"/>
    </source>
</evidence>
<accession>A0ABY6HNZ2</accession>
<sequence length="553" mass="65394">MVKGKKPLKYVKKTSGLQRRHQSEVKHKLRHFAEAEYRAKRPLELRLLQLKPQIVFKKGTVLPNLLIKALQQTAYVIYLDYGEEIRFYFYTSDGISMGASNFPKTEKLLSEMHGKANTLISLPKKDPNADIDIDSIQFQQYFKKMVKKISQKYAVSFKTLPTFAVKNKIPQTIQNRSGIQVQDQILHILREFISKEIKDIIILREIFLLLTPKNETSNFLPIFGTMWAFTEINLTSKLNLDTLLPIWKYRSPLVIKFKSWLSQRFLPNLHENTENIQNYSLFLFEMIQLLEKNKIIQPTLLYDVILLWLMKYGIQKIPIYPKKVKKWRKTNWILYQLLDFIDRESLLLSKYQINCEGFRTETISFLLLITQFTLFLEQKNSKNLKERSSTTTLSSFPHYKQNSKLLEELNLREFIEFLPASINNNYDMMILIHQMIDELFVQNGCVLISPTEIQLHKNAQTEYEFILQNRSDWILYNPTFYLEIASNSYITTKIVKHPNIVVFDNQIKLPIKITSSNRSKPAHIEIICEFDDYIVKNERRILKLAQIWIEIEE</sequence>
<name>A0ABY6HNZ2_9ARCH</name>
<keyword evidence="2" id="KW-1185">Reference proteome</keyword>
<dbReference type="EMBL" id="CP104013">
    <property type="protein sequence ID" value="UYP45033.1"/>
    <property type="molecule type" value="Genomic_DNA"/>
</dbReference>
<gene>
    <name evidence="1" type="ORF">NEF87_001318</name>
</gene>
<proteinExistence type="predicted"/>
<dbReference type="Proteomes" id="UP001208689">
    <property type="component" value="Chromosome"/>
</dbReference>
<evidence type="ECO:0000313" key="2">
    <source>
        <dbReference type="Proteomes" id="UP001208689"/>
    </source>
</evidence>
<reference evidence="1" key="1">
    <citation type="submission" date="2022-09" db="EMBL/GenBank/DDBJ databases">
        <title>Actin cytoskeleton and complex cell architecture in an #Asgard archaeon.</title>
        <authorList>
            <person name="Ponce Toledo R.I."/>
            <person name="Schleper C."/>
            <person name="Rodrigues Oliveira T."/>
            <person name="Wollweber F."/>
            <person name="Xu J."/>
            <person name="Rittmann S."/>
            <person name="Klingl A."/>
            <person name="Pilhofer M."/>
        </authorList>
    </citation>
    <scope>NUCLEOTIDE SEQUENCE</scope>
    <source>
        <strain evidence="1">B-35</strain>
    </source>
</reference>
<protein>
    <submittedName>
        <fullName evidence="1">Uncharacterized protein</fullName>
    </submittedName>
</protein>